<evidence type="ECO:0000256" key="9">
    <source>
        <dbReference type="ARBA" id="ARBA00023180"/>
    </source>
</evidence>
<sequence length="430" mass="44268">MRPSLYLLTVSGVGYTLAQQTIYGQCGGIGWTGVTTCTSGNVCTYLNDYFYQCLPGTAATTTTKTTTKATTTAVTTTKATTTAVTTTKATTTAAGGTGPACVVTNYAQLSSAQANCMTITLSNLAMPASSTLGLTALKPSATVIFAGRTSWGITPNSGFKMMAISGDHLTVKGASGAIIDGSGASYWDGQGNGGAPKPGNMVKIAVTNSAFSDLYFLNPPTHAVDVDGCTNTVFNNIYVDVKAGTTLAKNTDGFDVANCVNVSFNNLTVYNQDDCVVVSDSNGVTVSNSYCYGSHGMSIDGGGDSGTHITQNVIFQNSQIINNVTPIRIKTDSGGEGTVENITWQNIVVGGTGVEYVIDIQQDYGNGGVVTNGVLVKNITYKNITGTVNSSAHLYNLVCGSGSCQSLSFSGIAVKGATGSNKCMNYACPT</sequence>
<dbReference type="GO" id="GO:0045490">
    <property type="term" value="P:pectin catabolic process"/>
    <property type="evidence" value="ECO:0007669"/>
    <property type="project" value="TreeGrafter"/>
</dbReference>
<dbReference type="PROSITE" id="PS00562">
    <property type="entry name" value="CBM1_1"/>
    <property type="match status" value="1"/>
</dbReference>
<dbReference type="AlphaFoldDB" id="A0AAV9XEM2"/>
<evidence type="ECO:0000256" key="6">
    <source>
        <dbReference type="ARBA" id="ARBA00022737"/>
    </source>
</evidence>
<dbReference type="InterPro" id="IPR050434">
    <property type="entry name" value="Glycosyl_hydrlase_28"/>
</dbReference>
<evidence type="ECO:0000256" key="12">
    <source>
        <dbReference type="ARBA" id="ARBA00034074"/>
    </source>
</evidence>
<evidence type="ECO:0000256" key="15">
    <source>
        <dbReference type="SAM" id="SignalP"/>
    </source>
</evidence>
<dbReference type="GO" id="GO:0004650">
    <property type="term" value="F:polygalacturonase activity"/>
    <property type="evidence" value="ECO:0007669"/>
    <property type="project" value="UniProtKB-EC"/>
</dbReference>
<evidence type="ECO:0000256" key="3">
    <source>
        <dbReference type="ARBA" id="ARBA00012736"/>
    </source>
</evidence>
<dbReference type="InterPro" id="IPR000254">
    <property type="entry name" value="CBD"/>
</dbReference>
<dbReference type="PANTHER" id="PTHR31884">
    <property type="entry name" value="POLYGALACTURONASE"/>
    <property type="match status" value="1"/>
</dbReference>
<reference evidence="17 18" key="1">
    <citation type="submission" date="2019-10" db="EMBL/GenBank/DDBJ databases">
        <authorList>
            <person name="Palmer J.M."/>
        </authorList>
    </citation>
    <scope>NUCLEOTIDE SEQUENCE [LARGE SCALE GENOMIC DNA]</scope>
    <source>
        <strain evidence="17 18">TWF694</strain>
    </source>
</reference>
<keyword evidence="10 14" id="KW-0326">Glycosidase</keyword>
<feature type="chain" id="PRO_5043709931" description="endo-polygalacturonase" evidence="15">
    <location>
        <begin position="19"/>
        <end position="430"/>
    </location>
</feature>
<protein>
    <recommendedName>
        <fullName evidence="3">endo-polygalacturonase</fullName>
        <ecNumber evidence="3">3.2.1.15</ecNumber>
    </recommendedName>
</protein>
<dbReference type="GO" id="GO:0030248">
    <property type="term" value="F:cellulose binding"/>
    <property type="evidence" value="ECO:0007669"/>
    <property type="project" value="InterPro"/>
</dbReference>
<dbReference type="Proteomes" id="UP001365542">
    <property type="component" value="Unassembled WGS sequence"/>
</dbReference>
<gene>
    <name evidence="17" type="ORF">TWF694_009027</name>
</gene>
<evidence type="ECO:0000259" key="16">
    <source>
        <dbReference type="PROSITE" id="PS51164"/>
    </source>
</evidence>
<dbReference type="PANTHER" id="PTHR31884:SF9">
    <property type="entry name" value="ENDOPOLYGALACTURONASE D-RELATED"/>
    <property type="match status" value="1"/>
</dbReference>
<dbReference type="GO" id="GO:0071555">
    <property type="term" value="P:cell wall organization"/>
    <property type="evidence" value="ECO:0007669"/>
    <property type="project" value="UniProtKB-KW"/>
</dbReference>
<comment type="function">
    <text evidence="13">Involved in maceration and soft-rotting of plant tissue. Hydrolyzes the 1,4-alpha glycosidic bonds of de-esterified pectate in the smooth region of the plant cell wall.</text>
</comment>
<dbReference type="Pfam" id="PF00734">
    <property type="entry name" value="CBM_1"/>
    <property type="match status" value="1"/>
</dbReference>
<dbReference type="InterPro" id="IPR012334">
    <property type="entry name" value="Pectin_lyas_fold"/>
</dbReference>
<keyword evidence="8" id="KW-1015">Disulfide bond</keyword>
<dbReference type="Pfam" id="PF00295">
    <property type="entry name" value="Glyco_hydro_28"/>
    <property type="match status" value="1"/>
</dbReference>
<keyword evidence="5 15" id="KW-0732">Signal</keyword>
<keyword evidence="4" id="KW-0964">Secreted</keyword>
<dbReference type="PROSITE" id="PS51164">
    <property type="entry name" value="CBM1_2"/>
    <property type="match status" value="1"/>
</dbReference>
<dbReference type="EC" id="3.2.1.15" evidence="3"/>
<dbReference type="InterPro" id="IPR035971">
    <property type="entry name" value="CBD_sf"/>
</dbReference>
<evidence type="ECO:0000313" key="18">
    <source>
        <dbReference type="Proteomes" id="UP001365542"/>
    </source>
</evidence>
<evidence type="ECO:0000313" key="17">
    <source>
        <dbReference type="EMBL" id="KAK6540210.1"/>
    </source>
</evidence>
<keyword evidence="11" id="KW-0961">Cell wall biogenesis/degradation</keyword>
<dbReference type="Gene3D" id="2.160.20.10">
    <property type="entry name" value="Single-stranded right-handed beta-helix, Pectin lyase-like"/>
    <property type="match status" value="1"/>
</dbReference>
<feature type="domain" description="CBM1" evidence="16">
    <location>
        <begin position="18"/>
        <end position="54"/>
    </location>
</feature>
<dbReference type="GO" id="GO:0005576">
    <property type="term" value="C:extracellular region"/>
    <property type="evidence" value="ECO:0007669"/>
    <property type="project" value="UniProtKB-SubCell"/>
</dbReference>
<dbReference type="SMART" id="SM00710">
    <property type="entry name" value="PbH1"/>
    <property type="match status" value="6"/>
</dbReference>
<evidence type="ECO:0000256" key="1">
    <source>
        <dbReference type="ARBA" id="ARBA00004613"/>
    </source>
</evidence>
<comment type="caution">
    <text evidence="17">The sequence shown here is derived from an EMBL/GenBank/DDBJ whole genome shotgun (WGS) entry which is preliminary data.</text>
</comment>
<dbReference type="InterPro" id="IPR006626">
    <property type="entry name" value="PbH1"/>
</dbReference>
<accession>A0AAV9XEM2</accession>
<keyword evidence="6" id="KW-0677">Repeat</keyword>
<comment type="catalytic activity">
    <reaction evidence="12">
        <text>(1,4-alpha-D-galacturonosyl)n+m + H2O = (1,4-alpha-D-galacturonosyl)n + (1,4-alpha-D-galacturonosyl)m.</text>
        <dbReference type="EC" id="3.2.1.15"/>
    </reaction>
</comment>
<evidence type="ECO:0000256" key="8">
    <source>
        <dbReference type="ARBA" id="ARBA00023157"/>
    </source>
</evidence>
<dbReference type="SUPFAM" id="SSF57180">
    <property type="entry name" value="Cellulose-binding domain"/>
    <property type="match status" value="1"/>
</dbReference>
<evidence type="ECO:0000256" key="2">
    <source>
        <dbReference type="ARBA" id="ARBA00008834"/>
    </source>
</evidence>
<evidence type="ECO:0000256" key="11">
    <source>
        <dbReference type="ARBA" id="ARBA00023316"/>
    </source>
</evidence>
<dbReference type="SUPFAM" id="SSF51126">
    <property type="entry name" value="Pectin lyase-like"/>
    <property type="match status" value="1"/>
</dbReference>
<proteinExistence type="inferred from homology"/>
<comment type="subcellular location">
    <subcellularLocation>
        <location evidence="1">Secreted</location>
    </subcellularLocation>
</comment>
<dbReference type="InterPro" id="IPR000743">
    <property type="entry name" value="Glyco_hydro_28"/>
</dbReference>
<keyword evidence="18" id="KW-1185">Reference proteome</keyword>
<keyword evidence="9" id="KW-0325">Glycoprotein</keyword>
<evidence type="ECO:0000256" key="13">
    <source>
        <dbReference type="ARBA" id="ARBA00037707"/>
    </source>
</evidence>
<evidence type="ECO:0000256" key="4">
    <source>
        <dbReference type="ARBA" id="ARBA00022525"/>
    </source>
</evidence>
<evidence type="ECO:0000256" key="10">
    <source>
        <dbReference type="ARBA" id="ARBA00023295"/>
    </source>
</evidence>
<evidence type="ECO:0000256" key="7">
    <source>
        <dbReference type="ARBA" id="ARBA00022801"/>
    </source>
</evidence>
<dbReference type="InterPro" id="IPR011050">
    <property type="entry name" value="Pectin_lyase_fold/virulence"/>
</dbReference>
<comment type="similarity">
    <text evidence="2 14">Belongs to the glycosyl hydrolase 28 family.</text>
</comment>
<name>A0AAV9XEM2_9PEZI</name>
<feature type="signal peptide" evidence="15">
    <location>
        <begin position="1"/>
        <end position="18"/>
    </location>
</feature>
<dbReference type="EMBL" id="JAVHJO010000005">
    <property type="protein sequence ID" value="KAK6540210.1"/>
    <property type="molecule type" value="Genomic_DNA"/>
</dbReference>
<dbReference type="SMART" id="SM00236">
    <property type="entry name" value="fCBD"/>
    <property type="match status" value="1"/>
</dbReference>
<keyword evidence="7 14" id="KW-0378">Hydrolase</keyword>
<organism evidence="17 18">
    <name type="scientific">Orbilia ellipsospora</name>
    <dbReference type="NCBI Taxonomy" id="2528407"/>
    <lineage>
        <taxon>Eukaryota</taxon>
        <taxon>Fungi</taxon>
        <taxon>Dikarya</taxon>
        <taxon>Ascomycota</taxon>
        <taxon>Pezizomycotina</taxon>
        <taxon>Orbiliomycetes</taxon>
        <taxon>Orbiliales</taxon>
        <taxon>Orbiliaceae</taxon>
        <taxon>Orbilia</taxon>
    </lineage>
</organism>
<evidence type="ECO:0000256" key="5">
    <source>
        <dbReference type="ARBA" id="ARBA00022729"/>
    </source>
</evidence>
<evidence type="ECO:0000256" key="14">
    <source>
        <dbReference type="RuleBase" id="RU361169"/>
    </source>
</evidence>